<feature type="compositionally biased region" description="Polar residues" evidence="2">
    <location>
        <begin position="277"/>
        <end position="303"/>
    </location>
</feature>
<feature type="region of interest" description="Disordered" evidence="2">
    <location>
        <begin position="165"/>
        <end position="186"/>
    </location>
</feature>
<feature type="region of interest" description="Disordered" evidence="2">
    <location>
        <begin position="202"/>
        <end position="303"/>
    </location>
</feature>
<evidence type="ECO:0000256" key="1">
    <source>
        <dbReference type="SAM" id="Coils"/>
    </source>
</evidence>
<accession>A0A146MC95</accession>
<gene>
    <name evidence="4" type="ORF">g.88015</name>
</gene>
<feature type="coiled-coil region" evidence="1">
    <location>
        <begin position="317"/>
        <end position="372"/>
    </location>
</feature>
<evidence type="ECO:0000259" key="3">
    <source>
        <dbReference type="PROSITE" id="PS50913"/>
    </source>
</evidence>
<feature type="compositionally biased region" description="Low complexity" evidence="2">
    <location>
        <begin position="237"/>
        <end position="264"/>
    </location>
</feature>
<dbReference type="AlphaFoldDB" id="A0A146MC95"/>
<organism evidence="4">
    <name type="scientific">Lygus hesperus</name>
    <name type="common">Western plant bug</name>
    <dbReference type="NCBI Taxonomy" id="30085"/>
    <lineage>
        <taxon>Eukaryota</taxon>
        <taxon>Metazoa</taxon>
        <taxon>Ecdysozoa</taxon>
        <taxon>Arthropoda</taxon>
        <taxon>Hexapoda</taxon>
        <taxon>Insecta</taxon>
        <taxon>Pterygota</taxon>
        <taxon>Neoptera</taxon>
        <taxon>Paraneoptera</taxon>
        <taxon>Hemiptera</taxon>
        <taxon>Heteroptera</taxon>
        <taxon>Panheteroptera</taxon>
        <taxon>Cimicomorpha</taxon>
        <taxon>Miridae</taxon>
        <taxon>Mirini</taxon>
        <taxon>Lygus</taxon>
    </lineage>
</organism>
<evidence type="ECO:0000313" key="4">
    <source>
        <dbReference type="EMBL" id="JAQ17401.1"/>
    </source>
</evidence>
<evidence type="ECO:0000256" key="2">
    <source>
        <dbReference type="SAM" id="MobiDB-lite"/>
    </source>
</evidence>
<feature type="coiled-coil region" evidence="1">
    <location>
        <begin position="126"/>
        <end position="160"/>
    </location>
</feature>
<feature type="region of interest" description="Disordered" evidence="2">
    <location>
        <begin position="1"/>
        <end position="69"/>
    </location>
</feature>
<feature type="compositionally biased region" description="Basic and acidic residues" evidence="2">
    <location>
        <begin position="1"/>
        <end position="14"/>
    </location>
</feature>
<dbReference type="PROSITE" id="PS50913">
    <property type="entry name" value="GRIP"/>
    <property type="match status" value="1"/>
</dbReference>
<dbReference type="InterPro" id="IPR028197">
    <property type="entry name" value="Syntaphilin/Syntabulin"/>
</dbReference>
<sequence length="517" mass="57540">MTEARRMSKRRDSGGSEGGPASRIPISYTPVLPRKQKPPSLERHRSLQCLSSNGLRGRSPRLDDDNESLRSGISCCSNTSNCEHAHFARNGTTYSGRTKKYIVHCSPTHGEPEKYITPTQRATTTIRRLQSQLSLSQAEIQEKEQEIARLTRELVELRLGKAELDSPVHDPLSNGHSSRNGGGDIDRLSVEVGRISVETTPCSLADSGHFEDISPAVSPRNTPHSAPHTPNFAPHVAPSSSQSPHIAPSSSHSPHIAPLAIHSPHTGHHSSPHSPNFAPQTTPRSPHFPSQPSTNGRDSTDSAVKNHAPLLDHVKSQEVINAKIESLLHRLAEANDRYYELRPQYDDLKRKLDEVEREKDILKTKFTESEERHRQTYLQMFNKGQEAALFAVDQGTSDGPPKAATLPQLLKELEVTKAELESVKDLDFWTNQRSLSGKEAVSIWNLCRKTMYRRLLESKKTKSEQDAEVTLQFLKSAVYYFLTDRENATGHLAAIQSILGFSGDEKSAIEKASYSWK</sequence>
<dbReference type="EMBL" id="GDHC01001228">
    <property type="protein sequence ID" value="JAQ17401.1"/>
    <property type="molecule type" value="Transcribed_RNA"/>
</dbReference>
<dbReference type="Pfam" id="PF01465">
    <property type="entry name" value="GRIP"/>
    <property type="match status" value="1"/>
</dbReference>
<keyword evidence="1" id="KW-0175">Coiled coil</keyword>
<protein>
    <recommendedName>
        <fullName evidence="3">GRIP domain-containing protein</fullName>
    </recommendedName>
</protein>
<dbReference type="Pfam" id="PF15290">
    <property type="entry name" value="Syntaphilin"/>
    <property type="match status" value="1"/>
</dbReference>
<feature type="domain" description="GRIP" evidence="3">
    <location>
        <begin position="464"/>
        <end position="512"/>
    </location>
</feature>
<reference evidence="4" key="1">
    <citation type="journal article" date="2016" name="Gigascience">
        <title>De novo construction of an expanded transcriptome assembly for the western tarnished plant bug, Lygus hesperus.</title>
        <authorList>
            <person name="Tassone E.E."/>
            <person name="Geib S.M."/>
            <person name="Hall B."/>
            <person name="Fabrick J.A."/>
            <person name="Brent C.S."/>
            <person name="Hull J.J."/>
        </authorList>
    </citation>
    <scope>NUCLEOTIDE SEQUENCE</scope>
</reference>
<proteinExistence type="predicted"/>
<dbReference type="InterPro" id="IPR000237">
    <property type="entry name" value="GRIP_dom"/>
</dbReference>
<name>A0A146MC95_LYGHE</name>